<evidence type="ECO:0000256" key="1">
    <source>
        <dbReference type="ARBA" id="ARBA00022927"/>
    </source>
</evidence>
<dbReference type="InterPro" id="IPR015260">
    <property type="entry name" value="Syntaxin-6/10/61_N"/>
</dbReference>
<comment type="subcellular location">
    <subcellularLocation>
        <location evidence="2">Endomembrane system</location>
        <topology evidence="2">Single-pass type IV membrane protein</topology>
    </subcellularLocation>
</comment>
<keyword evidence="1" id="KW-0813">Transport</keyword>
<evidence type="ECO:0000313" key="6">
    <source>
        <dbReference type="Proteomes" id="UP001642360"/>
    </source>
</evidence>
<dbReference type="PANTHER" id="PTHR34949:SF2">
    <property type="entry name" value="OS05G0443700 PROTEIN"/>
    <property type="match status" value="1"/>
</dbReference>
<evidence type="ECO:0000259" key="4">
    <source>
        <dbReference type="Pfam" id="PF09177"/>
    </source>
</evidence>
<dbReference type="SUPFAM" id="SSF47661">
    <property type="entry name" value="t-snare proteins"/>
    <property type="match status" value="1"/>
</dbReference>
<dbReference type="GO" id="GO:0012505">
    <property type="term" value="C:endomembrane system"/>
    <property type="evidence" value="ECO:0007669"/>
    <property type="project" value="UniProtKB-SubCell"/>
</dbReference>
<dbReference type="AlphaFoldDB" id="A0ABC8UDF7"/>
<comment type="caution">
    <text evidence="5">The sequence shown here is derived from an EMBL/GenBank/DDBJ whole genome shotgun (WGS) entry which is preliminary data.</text>
</comment>
<dbReference type="InterPro" id="IPR010989">
    <property type="entry name" value="SNARE"/>
</dbReference>
<keyword evidence="3" id="KW-0812">Transmembrane</keyword>
<organism evidence="5 6">
    <name type="scientific">Ilex paraguariensis</name>
    <name type="common">yerba mate</name>
    <dbReference type="NCBI Taxonomy" id="185542"/>
    <lineage>
        <taxon>Eukaryota</taxon>
        <taxon>Viridiplantae</taxon>
        <taxon>Streptophyta</taxon>
        <taxon>Embryophyta</taxon>
        <taxon>Tracheophyta</taxon>
        <taxon>Spermatophyta</taxon>
        <taxon>Magnoliopsida</taxon>
        <taxon>eudicotyledons</taxon>
        <taxon>Gunneridae</taxon>
        <taxon>Pentapetalae</taxon>
        <taxon>asterids</taxon>
        <taxon>campanulids</taxon>
        <taxon>Aquifoliales</taxon>
        <taxon>Aquifoliaceae</taxon>
        <taxon>Ilex</taxon>
    </lineage>
</organism>
<protein>
    <recommendedName>
        <fullName evidence="4">Syntaxin 6/10/61 N-terminal domain-containing protein</fullName>
    </recommendedName>
</protein>
<sequence>MALSLQQWESDPLFSAAEVVQDSTDRMESIFRLLLHEQSLVQGDHPEPKLLNSVEYHRRDLVTTIETAKWQLEDFEREVNLSAMTDKSQLRQDVILRHKQFIRAIREHIVNVEKSVEGILAGDLGRNSEWVNLNEQDRYGLALFLSGGKPVDHGPLSDSEDSNILRRFLDPTASSSLNDEIVEQDIRETTSLNMNGFVHLDHKFDKKDNKLRRVGSLYSTQMALEAPSLIQGAASDRCDEEGSWDLEANEAKCRSFFQKNKFRGYYSKVNVFGSLGNLLSAYGNRASRSFTKRWKDGEEQRHPPLHTDVSQAAQSFLTRLGLASRYINPQQWSDLLARVMHSHTWLEQCWARYQRSHTQVSCRPVRLISAILLTLIFLGILASLVA</sequence>
<gene>
    <name evidence="5" type="ORF">ILEXP_LOCUS49100</name>
</gene>
<dbReference type="Gene3D" id="1.20.58.90">
    <property type="match status" value="1"/>
</dbReference>
<proteinExistence type="predicted"/>
<keyword evidence="1" id="KW-0653">Protein transport</keyword>
<name>A0ABC8UDF7_9AQUA</name>
<keyword evidence="3" id="KW-1133">Transmembrane helix</keyword>
<dbReference type="EMBL" id="CAUOFW020007425">
    <property type="protein sequence ID" value="CAK9179158.1"/>
    <property type="molecule type" value="Genomic_DNA"/>
</dbReference>
<dbReference type="PANTHER" id="PTHR34949">
    <property type="entry name" value="OS05G0443700 PROTEIN"/>
    <property type="match status" value="1"/>
</dbReference>
<evidence type="ECO:0000313" key="5">
    <source>
        <dbReference type="EMBL" id="CAK9179158.1"/>
    </source>
</evidence>
<keyword evidence="3" id="KW-0472">Membrane</keyword>
<accession>A0ABC8UDF7</accession>
<dbReference type="Proteomes" id="UP001642360">
    <property type="component" value="Unassembled WGS sequence"/>
</dbReference>
<feature type="domain" description="Syntaxin 6/10/61 N-terminal" evidence="4">
    <location>
        <begin position="11"/>
        <end position="112"/>
    </location>
</feature>
<feature type="transmembrane region" description="Helical" evidence="3">
    <location>
        <begin position="365"/>
        <end position="385"/>
    </location>
</feature>
<keyword evidence="6" id="KW-1185">Reference proteome</keyword>
<dbReference type="Pfam" id="PF09177">
    <property type="entry name" value="STX6_10_61_N"/>
    <property type="match status" value="1"/>
</dbReference>
<reference evidence="5 6" key="1">
    <citation type="submission" date="2024-02" db="EMBL/GenBank/DDBJ databases">
        <authorList>
            <person name="Vignale AGUSTIN F."/>
            <person name="Sosa J E."/>
            <person name="Modenutti C."/>
        </authorList>
    </citation>
    <scope>NUCLEOTIDE SEQUENCE [LARGE SCALE GENOMIC DNA]</scope>
</reference>
<evidence type="ECO:0000256" key="3">
    <source>
        <dbReference type="SAM" id="Phobius"/>
    </source>
</evidence>
<dbReference type="GO" id="GO:0015031">
    <property type="term" value="P:protein transport"/>
    <property type="evidence" value="ECO:0007669"/>
    <property type="project" value="UniProtKB-KW"/>
</dbReference>
<dbReference type="CDD" id="cd21442">
    <property type="entry name" value="SNARE_NTD_STX6-like"/>
    <property type="match status" value="1"/>
</dbReference>
<evidence type="ECO:0000256" key="2">
    <source>
        <dbReference type="ARBA" id="ARBA00046280"/>
    </source>
</evidence>